<evidence type="ECO:0000313" key="2">
    <source>
        <dbReference type="WBParaSite" id="nRc.2.0.1.t26022-RA"/>
    </source>
</evidence>
<organism evidence="1 2">
    <name type="scientific">Romanomermis culicivorax</name>
    <name type="common">Nematode worm</name>
    <dbReference type="NCBI Taxonomy" id="13658"/>
    <lineage>
        <taxon>Eukaryota</taxon>
        <taxon>Metazoa</taxon>
        <taxon>Ecdysozoa</taxon>
        <taxon>Nematoda</taxon>
        <taxon>Enoplea</taxon>
        <taxon>Dorylaimia</taxon>
        <taxon>Mermithida</taxon>
        <taxon>Mermithoidea</taxon>
        <taxon>Mermithidae</taxon>
        <taxon>Romanomermis</taxon>
    </lineage>
</organism>
<reference evidence="2" key="1">
    <citation type="submission" date="2022-11" db="UniProtKB">
        <authorList>
            <consortium name="WormBaseParasite"/>
        </authorList>
    </citation>
    <scope>IDENTIFICATION</scope>
</reference>
<sequence length="59" mass="6746">MFTMCRVTTTYSLTKRIGGPYHMAVVIRLANSIPNYTYALCALPFPQTDHQEKFPGFFV</sequence>
<accession>A0A915JIW2</accession>
<dbReference type="AlphaFoldDB" id="A0A915JIW2"/>
<dbReference type="WBParaSite" id="nRc.2.0.1.t26022-RA">
    <property type="protein sequence ID" value="nRc.2.0.1.t26022-RA"/>
    <property type="gene ID" value="nRc.2.0.1.g26022"/>
</dbReference>
<protein>
    <submittedName>
        <fullName evidence="2">Uncharacterized protein</fullName>
    </submittedName>
</protein>
<name>A0A915JIW2_ROMCU</name>
<keyword evidence="1" id="KW-1185">Reference proteome</keyword>
<evidence type="ECO:0000313" key="1">
    <source>
        <dbReference type="Proteomes" id="UP000887565"/>
    </source>
</evidence>
<proteinExistence type="predicted"/>
<dbReference type="Proteomes" id="UP000887565">
    <property type="component" value="Unplaced"/>
</dbReference>